<sequence length="52" mass="5794">MKKKTFTGERPELEGMPGKGVKRVKEDMGKRARERAPAQTGRYALPPLRAAP</sequence>
<proteinExistence type="predicted"/>
<accession>A0A919AWF8</accession>
<protein>
    <submittedName>
        <fullName evidence="2">Uncharacterized protein</fullName>
    </submittedName>
</protein>
<dbReference type="EMBL" id="BNBD01000001">
    <property type="protein sequence ID" value="GHF26724.1"/>
    <property type="molecule type" value="Genomic_DNA"/>
</dbReference>
<organism evidence="2 3">
    <name type="scientific">Streptomyces mashuensis</name>
    <dbReference type="NCBI Taxonomy" id="33904"/>
    <lineage>
        <taxon>Bacteria</taxon>
        <taxon>Bacillati</taxon>
        <taxon>Actinomycetota</taxon>
        <taxon>Actinomycetes</taxon>
        <taxon>Kitasatosporales</taxon>
        <taxon>Streptomycetaceae</taxon>
        <taxon>Streptomyces</taxon>
    </lineage>
</organism>
<reference evidence="2" key="2">
    <citation type="submission" date="2020-09" db="EMBL/GenBank/DDBJ databases">
        <authorList>
            <person name="Sun Q."/>
            <person name="Ohkuma M."/>
        </authorList>
    </citation>
    <scope>NUCLEOTIDE SEQUENCE</scope>
    <source>
        <strain evidence="2">JCM 4059</strain>
    </source>
</reference>
<gene>
    <name evidence="2" type="ORF">GCM10010218_04540</name>
</gene>
<evidence type="ECO:0000256" key="1">
    <source>
        <dbReference type="SAM" id="MobiDB-lite"/>
    </source>
</evidence>
<feature type="compositionally biased region" description="Basic and acidic residues" evidence="1">
    <location>
        <begin position="23"/>
        <end position="36"/>
    </location>
</feature>
<feature type="compositionally biased region" description="Basic and acidic residues" evidence="1">
    <location>
        <begin position="1"/>
        <end position="13"/>
    </location>
</feature>
<dbReference type="AlphaFoldDB" id="A0A919AWF8"/>
<keyword evidence="3" id="KW-1185">Reference proteome</keyword>
<name>A0A919AWF8_9ACTN</name>
<evidence type="ECO:0000313" key="3">
    <source>
        <dbReference type="Proteomes" id="UP000638313"/>
    </source>
</evidence>
<feature type="region of interest" description="Disordered" evidence="1">
    <location>
        <begin position="1"/>
        <end position="52"/>
    </location>
</feature>
<comment type="caution">
    <text evidence="2">The sequence shown here is derived from an EMBL/GenBank/DDBJ whole genome shotgun (WGS) entry which is preliminary data.</text>
</comment>
<reference evidence="2" key="1">
    <citation type="journal article" date="2014" name="Int. J. Syst. Evol. Microbiol.">
        <title>Complete genome sequence of Corynebacterium casei LMG S-19264T (=DSM 44701T), isolated from a smear-ripened cheese.</title>
        <authorList>
            <consortium name="US DOE Joint Genome Institute (JGI-PGF)"/>
            <person name="Walter F."/>
            <person name="Albersmeier A."/>
            <person name="Kalinowski J."/>
            <person name="Ruckert C."/>
        </authorList>
    </citation>
    <scope>NUCLEOTIDE SEQUENCE</scope>
    <source>
        <strain evidence="2">JCM 4059</strain>
    </source>
</reference>
<dbReference type="Proteomes" id="UP000638313">
    <property type="component" value="Unassembled WGS sequence"/>
</dbReference>
<evidence type="ECO:0000313" key="2">
    <source>
        <dbReference type="EMBL" id="GHF26724.1"/>
    </source>
</evidence>